<dbReference type="Gene3D" id="1.10.1660.10">
    <property type="match status" value="1"/>
</dbReference>
<feature type="domain" description="HTH merR-type" evidence="5">
    <location>
        <begin position="1"/>
        <end position="70"/>
    </location>
</feature>
<dbReference type="GO" id="GO:0003677">
    <property type="term" value="F:DNA binding"/>
    <property type="evidence" value="ECO:0007669"/>
    <property type="project" value="UniProtKB-KW"/>
</dbReference>
<evidence type="ECO:0000256" key="4">
    <source>
        <dbReference type="ARBA" id="ARBA00023163"/>
    </source>
</evidence>
<dbReference type="PANTHER" id="PTHR30204">
    <property type="entry name" value="REDOX-CYCLING DRUG-SENSING TRANSCRIPTIONAL ACTIVATOR SOXR"/>
    <property type="match status" value="1"/>
</dbReference>
<dbReference type="PATRIC" id="fig|159743.3.peg.1334"/>
<dbReference type="RefSeq" id="WP_044645294.1">
    <property type="nucleotide sequence ID" value="NZ_JTHP01000008.1"/>
</dbReference>
<dbReference type="GO" id="GO:0003700">
    <property type="term" value="F:DNA-binding transcription factor activity"/>
    <property type="evidence" value="ECO:0007669"/>
    <property type="project" value="InterPro"/>
</dbReference>
<dbReference type="InterPro" id="IPR009061">
    <property type="entry name" value="DNA-bd_dom_put_sf"/>
</dbReference>
<evidence type="ECO:0000259" key="5">
    <source>
        <dbReference type="PROSITE" id="PS50937"/>
    </source>
</evidence>
<accession>A0A0D7X568</accession>
<dbReference type="CDD" id="cd01109">
    <property type="entry name" value="HTH_YyaN"/>
    <property type="match status" value="1"/>
</dbReference>
<keyword evidence="2" id="KW-0805">Transcription regulation</keyword>
<keyword evidence="1" id="KW-0678">Repressor</keyword>
<dbReference type="PANTHER" id="PTHR30204:SF69">
    <property type="entry name" value="MERR-FAMILY TRANSCRIPTIONAL REGULATOR"/>
    <property type="match status" value="1"/>
</dbReference>
<organism evidence="6 7">
    <name type="scientific">Paenibacillus terrae</name>
    <dbReference type="NCBI Taxonomy" id="159743"/>
    <lineage>
        <taxon>Bacteria</taxon>
        <taxon>Bacillati</taxon>
        <taxon>Bacillota</taxon>
        <taxon>Bacilli</taxon>
        <taxon>Bacillales</taxon>
        <taxon>Paenibacillaceae</taxon>
        <taxon>Paenibacillus</taxon>
    </lineage>
</organism>
<reference evidence="6 7" key="1">
    <citation type="submission" date="2014-11" db="EMBL/GenBank/DDBJ databases">
        <title>Draft Genome Sequences of Paenibacillus polymyxa NRRL B-30509 and Paenibacillus terrae NRRL B-30644, Strains from a Poultry Environment that Produce Tridecaptin A and Paenicidins.</title>
        <authorList>
            <person name="van Belkum M.J."/>
            <person name="Lohans C.T."/>
            <person name="Vederas J.C."/>
        </authorList>
    </citation>
    <scope>NUCLEOTIDE SEQUENCE [LARGE SCALE GENOMIC DNA]</scope>
    <source>
        <strain evidence="6 7">NRRL B-30644</strain>
    </source>
</reference>
<sequence>MYSIKEVQIKSGLPASTLRYYEKEGILPEVGRDEGGRRVYTEKQIDWLRFVMAMKDTGMTIEEIKAYLELNAKGEATVHERRDLLVAHKKKVEEHMAQTQHNLEKIIQKIAYYDQVVMGKSFS</sequence>
<dbReference type="SUPFAM" id="SSF46955">
    <property type="entry name" value="Putative DNA-binding domain"/>
    <property type="match status" value="1"/>
</dbReference>
<name>A0A0D7X568_9BACL</name>
<dbReference type="InterPro" id="IPR047057">
    <property type="entry name" value="MerR_fam"/>
</dbReference>
<gene>
    <name evidence="6" type="ORF">QD47_06150</name>
</gene>
<dbReference type="SMART" id="SM00422">
    <property type="entry name" value="HTH_MERR"/>
    <property type="match status" value="1"/>
</dbReference>
<evidence type="ECO:0000313" key="6">
    <source>
        <dbReference type="EMBL" id="KJD46374.1"/>
    </source>
</evidence>
<dbReference type="Pfam" id="PF13411">
    <property type="entry name" value="MerR_1"/>
    <property type="match status" value="1"/>
</dbReference>
<evidence type="ECO:0000313" key="7">
    <source>
        <dbReference type="Proteomes" id="UP000032534"/>
    </source>
</evidence>
<proteinExistence type="predicted"/>
<keyword evidence="3" id="KW-0238">DNA-binding</keyword>
<evidence type="ECO:0000256" key="2">
    <source>
        <dbReference type="ARBA" id="ARBA00023015"/>
    </source>
</evidence>
<keyword evidence="7" id="KW-1185">Reference proteome</keyword>
<evidence type="ECO:0000256" key="3">
    <source>
        <dbReference type="ARBA" id="ARBA00023125"/>
    </source>
</evidence>
<keyword evidence="4" id="KW-0804">Transcription</keyword>
<dbReference type="AlphaFoldDB" id="A0A0D7X568"/>
<dbReference type="OrthoDB" id="9811174at2"/>
<dbReference type="PROSITE" id="PS50937">
    <property type="entry name" value="HTH_MERR_2"/>
    <property type="match status" value="1"/>
</dbReference>
<dbReference type="Proteomes" id="UP000032534">
    <property type="component" value="Unassembled WGS sequence"/>
</dbReference>
<dbReference type="InterPro" id="IPR000551">
    <property type="entry name" value="MerR-type_HTH_dom"/>
</dbReference>
<dbReference type="EMBL" id="JTHP01000008">
    <property type="protein sequence ID" value="KJD46374.1"/>
    <property type="molecule type" value="Genomic_DNA"/>
</dbReference>
<evidence type="ECO:0000256" key="1">
    <source>
        <dbReference type="ARBA" id="ARBA00022491"/>
    </source>
</evidence>
<comment type="caution">
    <text evidence="6">The sequence shown here is derived from an EMBL/GenBank/DDBJ whole genome shotgun (WGS) entry which is preliminary data.</text>
</comment>
<protein>
    <submittedName>
        <fullName evidence="6">MerR family transcriptional regulator</fullName>
    </submittedName>
</protein>